<accession>A0ABS5H8D3</accession>
<dbReference type="EMBL" id="JAGSSV010000002">
    <property type="protein sequence ID" value="MBR7887956.1"/>
    <property type="molecule type" value="Genomic_DNA"/>
</dbReference>
<name>A0ABS5H8D3_9GAMM</name>
<dbReference type="PANTHER" id="PTHR34138:SF1">
    <property type="entry name" value="CELL SHAPE-DETERMINING PROTEIN MREC"/>
    <property type="match status" value="1"/>
</dbReference>
<dbReference type="Pfam" id="PF04085">
    <property type="entry name" value="MreC"/>
    <property type="match status" value="1"/>
</dbReference>
<evidence type="ECO:0000256" key="4">
    <source>
        <dbReference type="ARBA" id="ARBA00032089"/>
    </source>
</evidence>
<keyword evidence="7" id="KW-0472">Membrane</keyword>
<keyword evidence="10" id="KW-1185">Reference proteome</keyword>
<dbReference type="Gene3D" id="2.40.10.340">
    <property type="entry name" value="Rod shape-determining protein MreC, domain 1"/>
    <property type="match status" value="1"/>
</dbReference>
<comment type="function">
    <text evidence="5">Involved in formation and maintenance of cell shape.</text>
</comment>
<proteinExistence type="inferred from homology"/>
<dbReference type="InterPro" id="IPR055342">
    <property type="entry name" value="MreC_beta-barrel_core"/>
</dbReference>
<evidence type="ECO:0000256" key="1">
    <source>
        <dbReference type="ARBA" id="ARBA00009369"/>
    </source>
</evidence>
<feature type="domain" description="Rod shape-determining protein MreC beta-barrel core" evidence="8">
    <location>
        <begin position="124"/>
        <end position="271"/>
    </location>
</feature>
<keyword evidence="7" id="KW-0812">Transmembrane</keyword>
<comment type="caution">
    <text evidence="9">The sequence shown here is derived from an EMBL/GenBank/DDBJ whole genome shotgun (WGS) entry which is preliminary data.</text>
</comment>
<dbReference type="PIRSF" id="PIRSF038471">
    <property type="entry name" value="MreC"/>
    <property type="match status" value="1"/>
</dbReference>
<evidence type="ECO:0000256" key="6">
    <source>
        <dbReference type="SAM" id="Coils"/>
    </source>
</evidence>
<evidence type="ECO:0000256" key="7">
    <source>
        <dbReference type="SAM" id="Phobius"/>
    </source>
</evidence>
<dbReference type="InterPro" id="IPR042177">
    <property type="entry name" value="Cell/Rod_1"/>
</dbReference>
<evidence type="ECO:0000313" key="9">
    <source>
        <dbReference type="EMBL" id="MBR7887956.1"/>
    </source>
</evidence>
<dbReference type="NCBIfam" id="TIGR00219">
    <property type="entry name" value="mreC"/>
    <property type="match status" value="1"/>
</dbReference>
<dbReference type="PANTHER" id="PTHR34138">
    <property type="entry name" value="CELL SHAPE-DETERMINING PROTEIN MREC"/>
    <property type="match status" value="1"/>
</dbReference>
<feature type="transmembrane region" description="Helical" evidence="7">
    <location>
        <begin position="12"/>
        <end position="31"/>
    </location>
</feature>
<evidence type="ECO:0000313" key="10">
    <source>
        <dbReference type="Proteomes" id="UP000679722"/>
    </source>
</evidence>
<dbReference type="InterPro" id="IPR007221">
    <property type="entry name" value="MreC"/>
</dbReference>
<sequence>MNNSLPFNGKVSSARFVILVLLSVAMIVADVRYGMFANARPYLTLFVTPIQIVVTAPQKALNWASEHLASREDLVQENQALQGEVLLLRSRQQRLDSLQAENVRLRELLDASQRVDEKIVMAEVIGFDQNAYSHKLMIDKGFSSGAYVGQPVLDATGVLGQVVEMSAYSSRVLLIADASHFVPVQLARTGFRSILRGTGSLKRLELMSVPRSVDIKKGDILTTSGLDKRFPSGYPVGVVRSVTYTQGKSYADVDVVPLAQLGRSRHVMLIEKAKVDAE</sequence>
<evidence type="ECO:0000256" key="2">
    <source>
        <dbReference type="ARBA" id="ARBA00013855"/>
    </source>
</evidence>
<keyword evidence="7" id="KW-1133">Transmembrane helix</keyword>
<keyword evidence="3 5" id="KW-0133">Cell shape</keyword>
<comment type="similarity">
    <text evidence="1 5">Belongs to the MreC family.</text>
</comment>
<feature type="coiled-coil region" evidence="6">
    <location>
        <begin position="71"/>
        <end position="115"/>
    </location>
</feature>
<dbReference type="Proteomes" id="UP000679722">
    <property type="component" value="Unassembled WGS sequence"/>
</dbReference>
<dbReference type="InterPro" id="IPR042175">
    <property type="entry name" value="Cell/Rod_MreC_2"/>
</dbReference>
<reference evidence="10" key="2">
    <citation type="submission" date="2023-07" db="EMBL/GenBank/DDBJ databases">
        <title>Marinomonas vulgaris A79, complete genome.</title>
        <authorList>
            <person name="Ying J.-J."/>
        </authorList>
    </citation>
    <scope>NUCLEOTIDE SEQUENCE [LARGE SCALE GENOMIC DNA]</scope>
    <source>
        <strain evidence="10">A79</strain>
    </source>
</reference>
<evidence type="ECO:0000256" key="5">
    <source>
        <dbReference type="PIRNR" id="PIRNR038471"/>
    </source>
</evidence>
<dbReference type="Gene3D" id="2.40.10.350">
    <property type="entry name" value="Rod shape-determining protein MreC, domain 2"/>
    <property type="match status" value="1"/>
</dbReference>
<protein>
    <recommendedName>
        <fullName evidence="2 5">Cell shape-determining protein MreC</fullName>
    </recommendedName>
    <alternativeName>
        <fullName evidence="4 5">Cell shape protein MreC</fullName>
    </alternativeName>
</protein>
<organism evidence="9 10">
    <name type="scientific">Marinomonas vulgaris</name>
    <dbReference type="NCBI Taxonomy" id="2823372"/>
    <lineage>
        <taxon>Bacteria</taxon>
        <taxon>Pseudomonadati</taxon>
        <taxon>Pseudomonadota</taxon>
        <taxon>Gammaproteobacteria</taxon>
        <taxon>Oceanospirillales</taxon>
        <taxon>Oceanospirillaceae</taxon>
        <taxon>Marinomonas</taxon>
    </lineage>
</organism>
<gene>
    <name evidence="9" type="primary">mreC</name>
    <name evidence="9" type="ORF">J9B83_03300</name>
</gene>
<reference evidence="9 10" key="1">
    <citation type="submission" date="2021-04" db="EMBL/GenBank/DDBJ databases">
        <authorList>
            <person name="Sun C."/>
        </authorList>
    </citation>
    <scope>NUCLEOTIDE SEQUENCE [LARGE SCALE GENOMIC DNA]</scope>
    <source>
        <strain evidence="9 10">A79</strain>
    </source>
</reference>
<evidence type="ECO:0000256" key="3">
    <source>
        <dbReference type="ARBA" id="ARBA00022960"/>
    </source>
</evidence>
<evidence type="ECO:0000259" key="8">
    <source>
        <dbReference type="Pfam" id="PF04085"/>
    </source>
</evidence>
<keyword evidence="6" id="KW-0175">Coiled coil</keyword>